<accession>A0A4R6YEI2</accession>
<dbReference type="InterPro" id="IPR003115">
    <property type="entry name" value="ParB_N"/>
</dbReference>
<proteinExistence type="predicted"/>
<evidence type="ECO:0000259" key="1">
    <source>
        <dbReference type="Pfam" id="PF02195"/>
    </source>
</evidence>
<dbReference type="Proteomes" id="UP000294958">
    <property type="component" value="Unassembled WGS sequence"/>
</dbReference>
<name>A0A4R6YEI2_9HYPH</name>
<dbReference type="GO" id="GO:0007059">
    <property type="term" value="P:chromosome segregation"/>
    <property type="evidence" value="ECO:0007669"/>
    <property type="project" value="TreeGrafter"/>
</dbReference>
<dbReference type="PANTHER" id="PTHR33375">
    <property type="entry name" value="CHROMOSOME-PARTITIONING PROTEIN PARB-RELATED"/>
    <property type="match status" value="1"/>
</dbReference>
<evidence type="ECO:0000313" key="3">
    <source>
        <dbReference type="Proteomes" id="UP000294958"/>
    </source>
</evidence>
<reference evidence="2 3" key="1">
    <citation type="submission" date="2019-03" db="EMBL/GenBank/DDBJ databases">
        <title>Genomic Encyclopedia of Type Strains, Phase IV (KMG-IV): sequencing the most valuable type-strain genomes for metagenomic binning, comparative biology and taxonomic classification.</title>
        <authorList>
            <person name="Goeker M."/>
        </authorList>
    </citation>
    <scope>NUCLEOTIDE SEQUENCE [LARGE SCALE GENOMIC DNA]</scope>
    <source>
        <strain evidence="2 3">DSM 11603</strain>
    </source>
</reference>
<organism evidence="2 3">
    <name type="scientific">Aquamicrobium defluvii</name>
    <dbReference type="NCBI Taxonomy" id="69279"/>
    <lineage>
        <taxon>Bacteria</taxon>
        <taxon>Pseudomonadati</taxon>
        <taxon>Pseudomonadota</taxon>
        <taxon>Alphaproteobacteria</taxon>
        <taxon>Hyphomicrobiales</taxon>
        <taxon>Phyllobacteriaceae</taxon>
        <taxon>Aquamicrobium</taxon>
    </lineage>
</organism>
<dbReference type="AlphaFoldDB" id="A0A4R6YEI2"/>
<dbReference type="SUPFAM" id="SSF110849">
    <property type="entry name" value="ParB/Sulfiredoxin"/>
    <property type="match status" value="1"/>
</dbReference>
<dbReference type="Pfam" id="PF02195">
    <property type="entry name" value="ParB_N"/>
    <property type="match status" value="1"/>
</dbReference>
<protein>
    <recommendedName>
        <fullName evidence="1">ParB-like N-terminal domain-containing protein</fullName>
    </recommendedName>
</protein>
<comment type="caution">
    <text evidence="2">The sequence shown here is derived from an EMBL/GenBank/DDBJ whole genome shotgun (WGS) entry which is preliminary data.</text>
</comment>
<gene>
    <name evidence="2" type="ORF">DES43_1131</name>
</gene>
<dbReference type="GO" id="GO:0005694">
    <property type="term" value="C:chromosome"/>
    <property type="evidence" value="ECO:0007669"/>
    <property type="project" value="TreeGrafter"/>
</dbReference>
<dbReference type="PANTHER" id="PTHR33375:SF7">
    <property type="entry name" value="CHROMOSOME 2-PARTITIONING PROTEIN PARB-RELATED"/>
    <property type="match status" value="1"/>
</dbReference>
<dbReference type="InterPro" id="IPR036086">
    <property type="entry name" value="ParB/Sulfiredoxin_sf"/>
</dbReference>
<feature type="non-terminal residue" evidence="2">
    <location>
        <position position="162"/>
    </location>
</feature>
<keyword evidence="3" id="KW-1185">Reference proteome</keyword>
<dbReference type="EMBL" id="SNZF01000013">
    <property type="protein sequence ID" value="TDR34572.1"/>
    <property type="molecule type" value="Genomic_DNA"/>
</dbReference>
<dbReference type="InterPro" id="IPR050336">
    <property type="entry name" value="Chromosome_partition/occlusion"/>
</dbReference>
<sequence>MAKAARKKPVAPMIVFSRARDIPFNRIRLSDSNVRETDVEAGLDELTHDIDRREDLVQGLNVRAILDEDGNETGDFETPAGGRRYRSIARLVEAGRFPADGLVPCIVKKADAKTSAVDDSLAENLLRLALLGSVSRLSCWIRTAVMVVGDIRGAYRGRHTDV</sequence>
<dbReference type="FunFam" id="3.90.1530.30:FF:000002">
    <property type="entry name" value="Chromosome partitioning protein ParB"/>
    <property type="match status" value="1"/>
</dbReference>
<feature type="domain" description="ParB-like N-terminal" evidence="1">
    <location>
        <begin position="20"/>
        <end position="124"/>
    </location>
</feature>
<evidence type="ECO:0000313" key="2">
    <source>
        <dbReference type="EMBL" id="TDR34572.1"/>
    </source>
</evidence>